<evidence type="ECO:0000259" key="3">
    <source>
        <dbReference type="PROSITE" id="PS51319"/>
    </source>
</evidence>
<name>A0A6G3MG65_HENSL</name>
<feature type="region of interest" description="Disordered" evidence="2">
    <location>
        <begin position="86"/>
        <end position="116"/>
    </location>
</feature>
<evidence type="ECO:0000313" key="4">
    <source>
        <dbReference type="EMBL" id="NDJ93038.1"/>
    </source>
</evidence>
<dbReference type="GO" id="GO:0003746">
    <property type="term" value="F:translation elongation factor activity"/>
    <property type="evidence" value="ECO:0007669"/>
    <property type="project" value="UniProtKB-KW"/>
</dbReference>
<feature type="compositionally biased region" description="Basic and acidic residues" evidence="2">
    <location>
        <begin position="86"/>
        <end position="100"/>
    </location>
</feature>
<comment type="subcellular location">
    <subcellularLocation>
        <location evidence="1">Nucleus</location>
    </subcellularLocation>
</comment>
<proteinExistence type="predicted"/>
<dbReference type="InterPro" id="IPR017923">
    <property type="entry name" value="TFIIS_N"/>
</dbReference>
<dbReference type="GO" id="GO:0005634">
    <property type="term" value="C:nucleus"/>
    <property type="evidence" value="ECO:0007669"/>
    <property type="project" value="UniProtKB-SubCell"/>
</dbReference>
<keyword evidence="4" id="KW-0648">Protein biosynthesis</keyword>
<evidence type="ECO:0000256" key="2">
    <source>
        <dbReference type="SAM" id="MobiDB-lite"/>
    </source>
</evidence>
<feature type="compositionally biased region" description="Polar residues" evidence="2">
    <location>
        <begin position="101"/>
        <end position="114"/>
    </location>
</feature>
<feature type="domain" description="TFIIS N-terminal" evidence="3">
    <location>
        <begin position="9"/>
        <end position="86"/>
    </location>
</feature>
<dbReference type="InterPro" id="IPR035441">
    <property type="entry name" value="TFIIS/LEDGF_dom_sf"/>
</dbReference>
<protein>
    <submittedName>
        <fullName evidence="4">Transcription elongation factor A protein 1 (Trinotate prediction)</fullName>
    </submittedName>
</protein>
<reference evidence="4" key="1">
    <citation type="submission" date="2018-11" db="EMBL/GenBank/DDBJ databases">
        <title>Henneguya salminicola genome and transcriptome.</title>
        <authorList>
            <person name="Yahalomi D."/>
            <person name="Atkinson S.D."/>
            <person name="Neuhof M."/>
            <person name="Chang E.S."/>
            <person name="Philippe H."/>
            <person name="Cartwright P."/>
            <person name="Bartholomew J.L."/>
            <person name="Huchon D."/>
        </authorList>
    </citation>
    <scope>NUCLEOTIDE SEQUENCE</scope>
    <source>
        <strain evidence="4">Hz1</strain>
        <tissue evidence="4">Whole</tissue>
    </source>
</reference>
<organism evidence="4">
    <name type="scientific">Henneguya salminicola</name>
    <name type="common">Myxosporean</name>
    <dbReference type="NCBI Taxonomy" id="69463"/>
    <lineage>
        <taxon>Eukaryota</taxon>
        <taxon>Metazoa</taxon>
        <taxon>Cnidaria</taxon>
        <taxon>Myxozoa</taxon>
        <taxon>Myxosporea</taxon>
        <taxon>Bivalvulida</taxon>
        <taxon>Platysporina</taxon>
        <taxon>Myxobolidae</taxon>
        <taxon>Henneguya</taxon>
    </lineage>
</organism>
<dbReference type="SUPFAM" id="SSF47676">
    <property type="entry name" value="Conserved domain common to transcription factors TFIIS, elongin A, CRSP70"/>
    <property type="match status" value="1"/>
</dbReference>
<dbReference type="Pfam" id="PF08711">
    <property type="entry name" value="Med26"/>
    <property type="match status" value="1"/>
</dbReference>
<keyword evidence="4" id="KW-0251">Elongation factor</keyword>
<dbReference type="AlphaFoldDB" id="A0A6G3MG65"/>
<dbReference type="Gene3D" id="1.20.930.10">
    <property type="entry name" value="Conserved domain common to transcription factors TFIIS, elongin A, CRSP70"/>
    <property type="match status" value="1"/>
</dbReference>
<keyword evidence="1" id="KW-0539">Nucleus</keyword>
<sequence length="201" mass="23657">MMEIHITLTRIRKKLDTISECENIDENDLFNHLLELKEIKINENYLRDTKIGISVNNLLKSKSTSDLIKKECRSLLKKWKSEIKSESTKNDSSGHEEESSKPNTLNEITESHNSTFDRIERPRKRPEFAPYKNRPSVNYIREGYTKLLYNALKTGDNHMELNLEELAAQIEEGRLPLLDVDCYYFFIYFCLFGFSKLLRNI</sequence>
<dbReference type="PROSITE" id="PS51319">
    <property type="entry name" value="TFIIS_N"/>
    <property type="match status" value="1"/>
</dbReference>
<dbReference type="EMBL" id="GHBP01002235">
    <property type="protein sequence ID" value="NDJ93038.1"/>
    <property type="molecule type" value="Transcribed_RNA"/>
</dbReference>
<evidence type="ECO:0000256" key="1">
    <source>
        <dbReference type="PROSITE-ProRule" id="PRU00649"/>
    </source>
</evidence>
<accession>A0A6G3MG65</accession>